<comment type="caution">
    <text evidence="2">The sequence shown here is derived from an EMBL/GenBank/DDBJ whole genome shotgun (WGS) entry which is preliminary data.</text>
</comment>
<protein>
    <submittedName>
        <fullName evidence="2">Uncharacterized protein</fullName>
    </submittedName>
</protein>
<proteinExistence type="predicted"/>
<name>A0ABR0A140_9CRUS</name>
<sequence length="159" mass="17006">METDPSSRDSSPSPTPGTQLGDSVECASCPSPMAGIGGTSVRKLTHSETIDGVSGPHFSVYNQSVRAWMWSRGTLSCKRALSEQSGDGHNHLWHPPSAIMGKQTKRTSAPQVRLLTCLLPSIELCHDGIQPLHLRLSADDARYQVTSILASPASPKVGF</sequence>
<evidence type="ECO:0000313" key="3">
    <source>
        <dbReference type="Proteomes" id="UP001234178"/>
    </source>
</evidence>
<dbReference type="EMBL" id="JAOYFB010000036">
    <property type="protein sequence ID" value="KAK4018874.1"/>
    <property type="molecule type" value="Genomic_DNA"/>
</dbReference>
<accession>A0ABR0A140</accession>
<organism evidence="2 3">
    <name type="scientific">Daphnia magna</name>
    <dbReference type="NCBI Taxonomy" id="35525"/>
    <lineage>
        <taxon>Eukaryota</taxon>
        <taxon>Metazoa</taxon>
        <taxon>Ecdysozoa</taxon>
        <taxon>Arthropoda</taxon>
        <taxon>Crustacea</taxon>
        <taxon>Branchiopoda</taxon>
        <taxon>Diplostraca</taxon>
        <taxon>Cladocera</taxon>
        <taxon>Anomopoda</taxon>
        <taxon>Daphniidae</taxon>
        <taxon>Daphnia</taxon>
    </lineage>
</organism>
<evidence type="ECO:0000313" key="2">
    <source>
        <dbReference type="EMBL" id="KAK4018874.1"/>
    </source>
</evidence>
<evidence type="ECO:0000256" key="1">
    <source>
        <dbReference type="SAM" id="MobiDB-lite"/>
    </source>
</evidence>
<keyword evidence="3" id="KW-1185">Reference proteome</keyword>
<gene>
    <name evidence="2" type="ORF">OUZ56_000914</name>
</gene>
<feature type="region of interest" description="Disordered" evidence="1">
    <location>
        <begin position="1"/>
        <end position="23"/>
    </location>
</feature>
<dbReference type="Proteomes" id="UP001234178">
    <property type="component" value="Unassembled WGS sequence"/>
</dbReference>
<reference evidence="2 3" key="1">
    <citation type="journal article" date="2023" name="Nucleic Acids Res.">
        <title>The hologenome of Daphnia magna reveals possible DNA methylation and microbiome-mediated evolution of the host genome.</title>
        <authorList>
            <person name="Chaturvedi A."/>
            <person name="Li X."/>
            <person name="Dhandapani V."/>
            <person name="Marshall H."/>
            <person name="Kissane S."/>
            <person name="Cuenca-Cambronero M."/>
            <person name="Asole G."/>
            <person name="Calvet F."/>
            <person name="Ruiz-Romero M."/>
            <person name="Marangio P."/>
            <person name="Guigo R."/>
            <person name="Rago D."/>
            <person name="Mirbahai L."/>
            <person name="Eastwood N."/>
            <person name="Colbourne J.K."/>
            <person name="Zhou J."/>
            <person name="Mallon E."/>
            <person name="Orsini L."/>
        </authorList>
    </citation>
    <scope>NUCLEOTIDE SEQUENCE [LARGE SCALE GENOMIC DNA]</scope>
    <source>
        <strain evidence="2">LRV0_1</strain>
    </source>
</reference>